<dbReference type="CDD" id="cd07379">
    <property type="entry name" value="MPP_239FB"/>
    <property type="match status" value="1"/>
</dbReference>
<dbReference type="SUPFAM" id="SSF56300">
    <property type="entry name" value="Metallo-dependent phosphatases"/>
    <property type="match status" value="1"/>
</dbReference>
<protein>
    <recommendedName>
        <fullName evidence="2">Calcineurin-like phosphoesterase domain-containing protein</fullName>
    </recommendedName>
</protein>
<evidence type="ECO:0000313" key="3">
    <source>
        <dbReference type="EMBL" id="GAB1314838.1"/>
    </source>
</evidence>
<keyword evidence="4" id="KW-1185">Reference proteome</keyword>
<sequence>MSVPPSISRPTRRTRIVCISDTHNSTVKLPKGDVLIHAGDLTNQGSYSELSRAVQWLEKAAFEAKIVIAGNHDITLDPEFYSKHGSSFHNQDPQDPARCSSLLSSSRTITYLQHGSATIRLTDPRGPGTEFTVFGSPYSPRFGTWAFMYDRPDQASESSVALATNHNAAELWAAIPLNVDILVTHTPAFAYCDDTLGCRDLRLALARVRPRLHVCGHVHQARGAERVRWNLHGSGIENDENPEASVESWEDPNPDPASAKISLVDLTARGGNRPLDFHDLAASAGAQAISGISGLLNTASQVSCIPSFQGLEPLDGVGVSGGLTEREDSVGSYISPSRASVLDNAVREPAVDPRITMRQEPMARLGRRETCVINCAIVATGWPHVGGKRFNKPIVVDLDLPVWG</sequence>
<dbReference type="Gene3D" id="3.60.21.10">
    <property type="match status" value="1"/>
</dbReference>
<feature type="domain" description="Calcineurin-like phosphoesterase" evidence="2">
    <location>
        <begin position="15"/>
        <end position="220"/>
    </location>
</feature>
<gene>
    <name evidence="3" type="ORF">MFIFM68171_05048</name>
</gene>
<organism evidence="3 4">
    <name type="scientific">Madurella fahalii</name>
    <dbReference type="NCBI Taxonomy" id="1157608"/>
    <lineage>
        <taxon>Eukaryota</taxon>
        <taxon>Fungi</taxon>
        <taxon>Dikarya</taxon>
        <taxon>Ascomycota</taxon>
        <taxon>Pezizomycotina</taxon>
        <taxon>Sordariomycetes</taxon>
        <taxon>Sordariomycetidae</taxon>
        <taxon>Sordariales</taxon>
        <taxon>Sordariales incertae sedis</taxon>
        <taxon>Madurella</taxon>
    </lineage>
</organism>
<dbReference type="EMBL" id="BAAFSV010000002">
    <property type="protein sequence ID" value="GAB1314838.1"/>
    <property type="molecule type" value="Genomic_DNA"/>
</dbReference>
<dbReference type="InterPro" id="IPR004843">
    <property type="entry name" value="Calcineurin-like_PHP"/>
</dbReference>
<dbReference type="Pfam" id="PF00149">
    <property type="entry name" value="Metallophos"/>
    <property type="match status" value="1"/>
</dbReference>
<dbReference type="InterPro" id="IPR029052">
    <property type="entry name" value="Metallo-depent_PP-like"/>
</dbReference>
<dbReference type="PANTHER" id="PTHR12905">
    <property type="entry name" value="METALLOPHOSPHOESTERASE"/>
    <property type="match status" value="1"/>
</dbReference>
<dbReference type="Proteomes" id="UP001628179">
    <property type="component" value="Unassembled WGS sequence"/>
</dbReference>
<accession>A0ABQ0GAN5</accession>
<proteinExistence type="predicted"/>
<reference evidence="3 4" key="1">
    <citation type="submission" date="2024-09" db="EMBL/GenBank/DDBJ databases">
        <title>Itraconazole resistance in Madurella fahalii resulting from another homologue of gene encoding cytochrome P450 14-alpha sterol demethylase (CYP51).</title>
        <authorList>
            <person name="Yoshioka I."/>
            <person name="Fahal A.H."/>
            <person name="Kaneko S."/>
            <person name="Yaguchi T."/>
        </authorList>
    </citation>
    <scope>NUCLEOTIDE SEQUENCE [LARGE SCALE GENOMIC DNA]</scope>
    <source>
        <strain evidence="3 4">IFM 68171</strain>
    </source>
</reference>
<feature type="region of interest" description="Disordered" evidence="1">
    <location>
        <begin position="234"/>
        <end position="257"/>
    </location>
</feature>
<evidence type="ECO:0000313" key="4">
    <source>
        <dbReference type="Proteomes" id="UP001628179"/>
    </source>
</evidence>
<dbReference type="PANTHER" id="PTHR12905:SF16">
    <property type="entry name" value="SER_THR PROTEIN PHOSPHATASE FAMILY PROTEIN (AFU_ORTHOLOGUE AFUA_1G06000)"/>
    <property type="match status" value="1"/>
</dbReference>
<evidence type="ECO:0000259" key="2">
    <source>
        <dbReference type="Pfam" id="PF00149"/>
    </source>
</evidence>
<feature type="compositionally biased region" description="Acidic residues" evidence="1">
    <location>
        <begin position="237"/>
        <end position="253"/>
    </location>
</feature>
<dbReference type="RefSeq" id="XP_070916569.1">
    <property type="nucleotide sequence ID" value="XM_071060468.1"/>
</dbReference>
<comment type="caution">
    <text evidence="3">The sequence shown here is derived from an EMBL/GenBank/DDBJ whole genome shotgun (WGS) entry which is preliminary data.</text>
</comment>
<dbReference type="GeneID" id="98175791"/>
<dbReference type="InterPro" id="IPR051693">
    <property type="entry name" value="UPF0046_metallophosphoest"/>
</dbReference>
<name>A0ABQ0GAN5_9PEZI</name>
<evidence type="ECO:0000256" key="1">
    <source>
        <dbReference type="SAM" id="MobiDB-lite"/>
    </source>
</evidence>